<evidence type="ECO:0008006" key="4">
    <source>
        <dbReference type="Google" id="ProtNLM"/>
    </source>
</evidence>
<accession>D3FZI1</accession>
<dbReference type="AlphaFoldDB" id="D3FZI1"/>
<keyword evidence="3" id="KW-1185">Reference proteome</keyword>
<protein>
    <recommendedName>
        <fullName evidence="4">Accessory Sec system S-layer assembly protein</fullName>
    </recommendedName>
</protein>
<dbReference type="NCBIfam" id="TIGR04399">
    <property type="entry name" value="acc_Sec_SLAP"/>
    <property type="match status" value="1"/>
</dbReference>
<name>D3FZI1_ALKPO</name>
<sequence>MLPFFNKNKDNKPKLEGKESAVSTEELLNETSEESADESISTALSIHPAWNVAKEDQYAFQFLNMELEDLKPNQLSLSGISLMQVEEDQFRASAFIRSSLDKAIQLQEVTLVLLDEKDQVLGRKAFDLSEVGEIPARSSRPWHFFFTTKDLFTTDLPASGWKLAFQLNPSARKHSLELADSWKKSLAKESKQKLEEMVENLEPPKKGEVNFMGLQAKKQETGDLHITMLVRNGSEKTINLEQIPLNVEDATGEVVATGGFKLEDFKVSANTSKPWTFIFPKSMVKKDTPDLSKWKAYPPNQK</sequence>
<gene>
    <name evidence="2" type="ordered locus">BpOF4_05805</name>
</gene>
<evidence type="ECO:0000313" key="3">
    <source>
        <dbReference type="Proteomes" id="UP000001544"/>
    </source>
</evidence>
<dbReference type="KEGG" id="bpf:BpOF4_05805"/>
<reference evidence="2 3" key="1">
    <citation type="journal article" date="2011" name="Environ. Microbiol.">
        <title>Genome of alkaliphilic Bacillus pseudofirmus OF4 reveals adaptations that support the ability to grow in an external pH range from 7.5 to 11.4.</title>
        <authorList>
            <person name="Janto B."/>
            <person name="Ahmed A."/>
            <person name="Ito M."/>
            <person name="Liu J."/>
            <person name="Hicks D.B."/>
            <person name="Pagni S."/>
            <person name="Fackelmayer O.J."/>
            <person name="Smith T.A."/>
            <person name="Earl J."/>
            <person name="Elbourne L.D."/>
            <person name="Hassan K."/>
            <person name="Paulsen I.T."/>
            <person name="Kolsto A.B."/>
            <person name="Tourasse N.J."/>
            <person name="Ehrlich G.D."/>
            <person name="Boissy R."/>
            <person name="Ivey D.M."/>
            <person name="Li G."/>
            <person name="Xue Y."/>
            <person name="Ma Y."/>
            <person name="Hu F.Z."/>
            <person name="Krulwich T.A."/>
        </authorList>
    </citation>
    <scope>NUCLEOTIDE SEQUENCE [LARGE SCALE GENOMIC DNA]</scope>
    <source>
        <strain evidence="3">ATCC BAA-2126 / JCM 17055 / OF4</strain>
    </source>
</reference>
<organism evidence="2 3">
    <name type="scientific">Alkalihalophilus pseudofirmus (strain ATCC BAA-2126 / JCM 17055 / OF4)</name>
    <name type="common">Bacillus pseudofirmus</name>
    <dbReference type="NCBI Taxonomy" id="398511"/>
    <lineage>
        <taxon>Bacteria</taxon>
        <taxon>Bacillati</taxon>
        <taxon>Bacillota</taxon>
        <taxon>Bacilli</taxon>
        <taxon>Bacillales</taxon>
        <taxon>Bacillaceae</taxon>
        <taxon>Alkalihalophilus</taxon>
    </lineage>
</organism>
<dbReference type="InterPro" id="IPR030911">
    <property type="entry name" value="Sec_acc_SLAP"/>
</dbReference>
<feature type="compositionally biased region" description="Basic and acidic residues" evidence="1">
    <location>
        <begin position="7"/>
        <end position="19"/>
    </location>
</feature>
<dbReference type="EMBL" id="CP001878">
    <property type="protein sequence ID" value="ADC49223.1"/>
    <property type="molecule type" value="Genomic_DNA"/>
</dbReference>
<dbReference type="Proteomes" id="UP000001544">
    <property type="component" value="Chromosome"/>
</dbReference>
<evidence type="ECO:0000313" key="2">
    <source>
        <dbReference type="EMBL" id="ADC49223.1"/>
    </source>
</evidence>
<feature type="region of interest" description="Disordered" evidence="1">
    <location>
        <begin position="1"/>
        <end position="36"/>
    </location>
</feature>
<dbReference type="InterPro" id="IPR030910">
    <property type="entry name" value="SLAP_dom"/>
</dbReference>
<feature type="compositionally biased region" description="Acidic residues" evidence="1">
    <location>
        <begin position="27"/>
        <end position="36"/>
    </location>
</feature>
<proteinExistence type="predicted"/>
<dbReference type="HOGENOM" id="CLU_078151_0_0_9"/>
<dbReference type="eggNOG" id="ENOG502Z9IH">
    <property type="taxonomic scope" value="Bacteria"/>
</dbReference>
<dbReference type="NCBIfam" id="TIGR04398">
    <property type="entry name" value="SLAP_DUP"/>
    <property type="match status" value="2"/>
</dbReference>
<dbReference type="RefSeq" id="WP_012960496.1">
    <property type="nucleotide sequence ID" value="NC_013791.2"/>
</dbReference>
<evidence type="ECO:0000256" key="1">
    <source>
        <dbReference type="SAM" id="MobiDB-lite"/>
    </source>
</evidence>
<dbReference type="STRING" id="398511.BpOF4_05805"/>